<evidence type="ECO:0000313" key="2">
    <source>
        <dbReference type="EMBL" id="KKL08307.1"/>
    </source>
</evidence>
<organism evidence="2">
    <name type="scientific">marine sediment metagenome</name>
    <dbReference type="NCBI Taxonomy" id="412755"/>
    <lineage>
        <taxon>unclassified sequences</taxon>
        <taxon>metagenomes</taxon>
        <taxon>ecological metagenomes</taxon>
    </lineage>
</organism>
<protein>
    <recommendedName>
        <fullName evidence="1">VWA-like domain-containing protein</fullName>
    </recommendedName>
</protein>
<dbReference type="InterPro" id="IPR018698">
    <property type="entry name" value="VWA-like_dom"/>
</dbReference>
<dbReference type="Pfam" id="PF09967">
    <property type="entry name" value="DUF2201"/>
    <property type="match status" value="1"/>
</dbReference>
<dbReference type="AlphaFoldDB" id="A0A0F9B3F8"/>
<reference evidence="2" key="1">
    <citation type="journal article" date="2015" name="Nature">
        <title>Complex archaea that bridge the gap between prokaryotes and eukaryotes.</title>
        <authorList>
            <person name="Spang A."/>
            <person name="Saw J.H."/>
            <person name="Jorgensen S.L."/>
            <person name="Zaremba-Niedzwiedzka K."/>
            <person name="Martijn J."/>
            <person name="Lind A.E."/>
            <person name="van Eijk R."/>
            <person name="Schleper C."/>
            <person name="Guy L."/>
            <person name="Ettema T.J."/>
        </authorList>
    </citation>
    <scope>NUCLEOTIDE SEQUENCE</scope>
</reference>
<evidence type="ECO:0000259" key="1">
    <source>
        <dbReference type="Pfam" id="PF09967"/>
    </source>
</evidence>
<proteinExistence type="predicted"/>
<dbReference type="EMBL" id="LAZR01042929">
    <property type="protein sequence ID" value="KKL08307.1"/>
    <property type="molecule type" value="Genomic_DNA"/>
</dbReference>
<feature type="non-terminal residue" evidence="2">
    <location>
        <position position="1"/>
    </location>
</feature>
<sequence length="114" mass="13029">GMAKAYQGCIGMTLITHECEVVDRWDINNGNINEIKKIKIKGGGGTSFNPVAKWINENIPRNKAVIWLTDGYGDEIKEKTNYPIIWVVTKDGSDELMKDRKQDIIVWLKKTYNE</sequence>
<name>A0A0F9B3F8_9ZZZZ</name>
<gene>
    <name evidence="2" type="ORF">LCGC14_2577160</name>
</gene>
<feature type="domain" description="VWA-like" evidence="1">
    <location>
        <begin position="12"/>
        <end position="91"/>
    </location>
</feature>
<accession>A0A0F9B3F8</accession>
<comment type="caution">
    <text evidence="2">The sequence shown here is derived from an EMBL/GenBank/DDBJ whole genome shotgun (WGS) entry which is preliminary data.</text>
</comment>